<dbReference type="RefSeq" id="XP_022830988.1">
    <property type="nucleotide sequence ID" value="XM_022975220.1"/>
</dbReference>
<dbReference type="OrthoDB" id="9974421at2759"/>
<proteinExistence type="inferred from homology"/>
<evidence type="ECO:0000256" key="3">
    <source>
        <dbReference type="ARBA" id="ARBA00022801"/>
    </source>
</evidence>
<keyword evidence="3" id="KW-0378">Hydrolase</keyword>
<feature type="active site" description="Charge relay system" evidence="7">
    <location>
        <position position="384"/>
    </location>
</feature>
<protein>
    <submittedName>
        <fullName evidence="12">Lipase 1-like</fullName>
    </submittedName>
</protein>
<evidence type="ECO:0000256" key="1">
    <source>
        <dbReference type="ARBA" id="ARBA00010701"/>
    </source>
</evidence>
<keyword evidence="5" id="KW-0443">Lipid metabolism</keyword>
<dbReference type="FunFam" id="3.40.50.1820:FF:000021">
    <property type="entry name" value="Lipase"/>
    <property type="match status" value="1"/>
</dbReference>
<gene>
    <name evidence="12" type="primary">LOC111359627</name>
</gene>
<dbReference type="InterPro" id="IPR006693">
    <property type="entry name" value="AB_hydrolase_lipase"/>
</dbReference>
<dbReference type="Gene3D" id="3.40.50.1820">
    <property type="entry name" value="alpha/beta hydrolase"/>
    <property type="match status" value="1"/>
</dbReference>
<organism evidence="11 12">
    <name type="scientific">Spodoptera litura</name>
    <name type="common">Asian cotton leafworm</name>
    <dbReference type="NCBI Taxonomy" id="69820"/>
    <lineage>
        <taxon>Eukaryota</taxon>
        <taxon>Metazoa</taxon>
        <taxon>Ecdysozoa</taxon>
        <taxon>Arthropoda</taxon>
        <taxon>Hexapoda</taxon>
        <taxon>Insecta</taxon>
        <taxon>Pterygota</taxon>
        <taxon>Neoptera</taxon>
        <taxon>Endopterygota</taxon>
        <taxon>Lepidoptera</taxon>
        <taxon>Glossata</taxon>
        <taxon>Ditrysia</taxon>
        <taxon>Noctuoidea</taxon>
        <taxon>Noctuidae</taxon>
        <taxon>Amphipyrinae</taxon>
        <taxon>Spodoptera</taxon>
    </lineage>
</organism>
<evidence type="ECO:0000256" key="2">
    <source>
        <dbReference type="ARBA" id="ARBA00022729"/>
    </source>
</evidence>
<dbReference type="KEGG" id="sliu:111359627"/>
<keyword evidence="6" id="KW-0325">Glycoprotein</keyword>
<feature type="non-terminal residue" evidence="12">
    <location>
        <position position="1"/>
    </location>
</feature>
<dbReference type="Pfam" id="PF04083">
    <property type="entry name" value="Abhydro_lipase"/>
    <property type="match status" value="1"/>
</dbReference>
<feature type="domain" description="Serine aminopeptidase S33" evidence="10">
    <location>
        <begin position="131"/>
        <end position="260"/>
    </location>
</feature>
<dbReference type="AlphaFoldDB" id="A0A9J7EH88"/>
<keyword evidence="11" id="KW-1185">Reference proteome</keyword>
<name>A0A9J7EH88_SPOLT</name>
<reference evidence="12" key="1">
    <citation type="submission" date="2025-08" db="UniProtKB">
        <authorList>
            <consortium name="RefSeq"/>
        </authorList>
    </citation>
    <scope>IDENTIFICATION</scope>
    <source>
        <strain evidence="12">Ishihara</strain>
        <tissue evidence="12">Whole body</tissue>
    </source>
</reference>
<dbReference type="Proteomes" id="UP000301870">
    <property type="component" value="Chromosome 29"/>
</dbReference>
<dbReference type="PIRSF" id="PIRSF000862">
    <property type="entry name" value="Steryl_ester_lip"/>
    <property type="match status" value="1"/>
</dbReference>
<evidence type="ECO:0000256" key="8">
    <source>
        <dbReference type="SAM" id="SignalP"/>
    </source>
</evidence>
<keyword evidence="4" id="KW-0442">Lipid degradation</keyword>
<dbReference type="GO" id="GO:0016788">
    <property type="term" value="F:hydrolase activity, acting on ester bonds"/>
    <property type="evidence" value="ECO:0007669"/>
    <property type="project" value="InterPro"/>
</dbReference>
<feature type="active site" description="Nucleophile" evidence="7">
    <location>
        <position position="206"/>
    </location>
</feature>
<dbReference type="GO" id="GO:0016042">
    <property type="term" value="P:lipid catabolic process"/>
    <property type="evidence" value="ECO:0007669"/>
    <property type="project" value="UniProtKB-KW"/>
</dbReference>
<dbReference type="Pfam" id="PF12146">
    <property type="entry name" value="Hydrolase_4"/>
    <property type="match status" value="1"/>
</dbReference>
<dbReference type="PANTHER" id="PTHR11005">
    <property type="entry name" value="LYSOSOMAL ACID LIPASE-RELATED"/>
    <property type="match status" value="1"/>
</dbReference>
<evidence type="ECO:0000259" key="9">
    <source>
        <dbReference type="Pfam" id="PF04083"/>
    </source>
</evidence>
<evidence type="ECO:0000313" key="12">
    <source>
        <dbReference type="RefSeq" id="XP_022830988.1"/>
    </source>
</evidence>
<evidence type="ECO:0000256" key="7">
    <source>
        <dbReference type="PIRSR" id="PIRSR000862-1"/>
    </source>
</evidence>
<evidence type="ECO:0000256" key="4">
    <source>
        <dbReference type="ARBA" id="ARBA00022963"/>
    </source>
</evidence>
<feature type="active site" description="Charge relay system" evidence="7">
    <location>
        <position position="415"/>
    </location>
</feature>
<keyword evidence="2 8" id="KW-0732">Signal</keyword>
<feature type="domain" description="Partial AB-hydrolase lipase" evidence="9">
    <location>
        <begin position="78"/>
        <end position="130"/>
    </location>
</feature>
<evidence type="ECO:0000256" key="5">
    <source>
        <dbReference type="ARBA" id="ARBA00023098"/>
    </source>
</evidence>
<dbReference type="InterPro" id="IPR022742">
    <property type="entry name" value="Hydrolase_4"/>
</dbReference>
<dbReference type="GeneID" id="111359627"/>
<evidence type="ECO:0000259" key="10">
    <source>
        <dbReference type="Pfam" id="PF12146"/>
    </source>
</evidence>
<dbReference type="SUPFAM" id="SSF53474">
    <property type="entry name" value="alpha/beta-Hydrolases"/>
    <property type="match status" value="1"/>
</dbReference>
<dbReference type="InterPro" id="IPR025483">
    <property type="entry name" value="Lipase_euk"/>
</dbReference>
<comment type="similarity">
    <text evidence="1">Belongs to the AB hydrolase superfamily. Lipase family.</text>
</comment>
<accession>A0A9J7EH88</accession>
<evidence type="ECO:0000313" key="11">
    <source>
        <dbReference type="Proteomes" id="UP000301870"/>
    </source>
</evidence>
<dbReference type="InterPro" id="IPR029058">
    <property type="entry name" value="AB_hydrolase_fold"/>
</dbReference>
<sequence length="442" mass="50499">QSVIKMKTLVLFVLSAMCLNYSSQSSEMRDRELLLKIQTFQNYLKSTQNSDLFANTKVGFDIQQYKAGLGNEDIHLNISQLIFKYGYKVEEHEVITEDGYILTLIRIRSEGPVIFLMHGLLMSADDWVTAGTESGIAYLLANEGYDVWMGNARGNTHSRRHKTLAPSSQKFWDFSWDEIGRYDLPVMIDYVLNARNQTKLIYVGHSQGCTSFLVMCSEILSYNDKISLMVALSAPAALPNMKSPILNFLKTVTLYHPELLFSLLKELGIYEFLPSVNITAPFRETICGTEEFAKIVCTNIVFAFCGFDAAQLNVTNLPVVFAHTPSGAATKQFEHYSQSLISGRFRRFDLGPAKNFEMYRSLIPPEYPVEKITVPIALFYSENDWLVDVKDVENLRRRLKNVVEYYKVPNKNFNHVDYLFAIDLKQLVYSKMSSVIKNHLLH</sequence>
<feature type="signal peptide" evidence="8">
    <location>
        <begin position="1"/>
        <end position="25"/>
    </location>
</feature>
<evidence type="ECO:0000256" key="6">
    <source>
        <dbReference type="ARBA" id="ARBA00023180"/>
    </source>
</evidence>
<feature type="chain" id="PRO_5039928779" evidence="8">
    <location>
        <begin position="26"/>
        <end position="442"/>
    </location>
</feature>